<proteinExistence type="predicted"/>
<keyword evidence="2" id="KW-1185">Reference proteome</keyword>
<dbReference type="EMBL" id="FNKX01000004">
    <property type="protein sequence ID" value="SDR61177.1"/>
    <property type="molecule type" value="Genomic_DNA"/>
</dbReference>
<protein>
    <submittedName>
        <fullName evidence="1">Uncharacterized protein</fullName>
    </submittedName>
</protein>
<reference evidence="2" key="1">
    <citation type="submission" date="2016-10" db="EMBL/GenBank/DDBJ databases">
        <authorList>
            <person name="Varghese N."/>
            <person name="Submissions S."/>
        </authorList>
    </citation>
    <scope>NUCLEOTIDE SEQUENCE [LARGE SCALE GENOMIC DNA]</scope>
    <source>
        <strain evidence="2">DUS833</strain>
    </source>
</reference>
<dbReference type="RefSeq" id="WP_143037327.1">
    <property type="nucleotide sequence ID" value="NZ_FNKX01000004.1"/>
</dbReference>
<dbReference type="AlphaFoldDB" id="A0A1H1KGK8"/>
<dbReference type="Proteomes" id="UP000199365">
    <property type="component" value="Unassembled WGS sequence"/>
</dbReference>
<gene>
    <name evidence="1" type="ORF">SAMN05445850_7598</name>
</gene>
<name>A0A1H1KGK8_9BURK</name>
<sequence>MATILKHAVHASLASHRRSAATARLRVALSMDTGEFPDVEMLASQARAYRPHVVEATQDLSVLQAHYSRDAK</sequence>
<accession>A0A1H1KGK8</accession>
<evidence type="ECO:0000313" key="1">
    <source>
        <dbReference type="EMBL" id="SDR61177.1"/>
    </source>
</evidence>
<organism evidence="1 2">
    <name type="scientific">Paraburkholderia tuberum</name>
    <dbReference type="NCBI Taxonomy" id="157910"/>
    <lineage>
        <taxon>Bacteria</taxon>
        <taxon>Pseudomonadati</taxon>
        <taxon>Pseudomonadota</taxon>
        <taxon>Betaproteobacteria</taxon>
        <taxon>Burkholderiales</taxon>
        <taxon>Burkholderiaceae</taxon>
        <taxon>Paraburkholderia</taxon>
    </lineage>
</organism>
<evidence type="ECO:0000313" key="2">
    <source>
        <dbReference type="Proteomes" id="UP000199365"/>
    </source>
</evidence>
<dbReference type="STRING" id="157910.SAMN05445850_7598"/>